<feature type="compositionally biased region" description="Acidic residues" evidence="1">
    <location>
        <begin position="8"/>
        <end position="19"/>
    </location>
</feature>
<dbReference type="Proteomes" id="UP000509418">
    <property type="component" value="Chromosome"/>
</dbReference>
<reference evidence="3 4" key="1">
    <citation type="submission" date="2020-06" db="EMBL/GenBank/DDBJ databases">
        <title>Genome mining for natural products.</title>
        <authorList>
            <person name="Zhang B."/>
            <person name="Shi J."/>
            <person name="Ge H."/>
        </authorList>
    </citation>
    <scope>NUCLEOTIDE SEQUENCE [LARGE SCALE GENOMIC DNA]</scope>
    <source>
        <strain evidence="3 4">NA02069</strain>
    </source>
</reference>
<dbReference type="RefSeq" id="WP_176576176.1">
    <property type="nucleotide sequence ID" value="NZ_CBDRGH010000027.1"/>
</dbReference>
<gene>
    <name evidence="3" type="ORF">HUT05_23015</name>
</gene>
<dbReference type="SMART" id="SM00470">
    <property type="entry name" value="ParB"/>
    <property type="match status" value="1"/>
</dbReference>
<protein>
    <submittedName>
        <fullName evidence="3">ParB N-terminal domain-containing protein</fullName>
    </submittedName>
</protein>
<keyword evidence="4" id="KW-1185">Reference proteome</keyword>
<feature type="compositionally biased region" description="Basic and acidic residues" evidence="1">
    <location>
        <begin position="50"/>
        <end position="60"/>
    </location>
</feature>
<feature type="region of interest" description="Disordered" evidence="1">
    <location>
        <begin position="236"/>
        <end position="280"/>
    </location>
</feature>
<dbReference type="InterPro" id="IPR036086">
    <property type="entry name" value="ParB/Sulfiredoxin_sf"/>
</dbReference>
<proteinExistence type="predicted"/>
<sequence length="366" mass="40423">MDYTGEALVDEEGQADGDEIPGRQPESRHGLSVELSPVESVPTKSIRPGDSPRLEGEDHSHAQTLADVEHSLPPIIVHRPSMRVIDGSHRLMAALMKGQETIDVRFFEGPEELMFLIAVQENVTHGLPLSRADREAAARRVLAAQPHWSDRAVAAVTGLAARTVAALRRTIMERSTANQTQLNVRLGRDGRYRPVNYSQGRLRASEVVAAYPEMPLREVARQAGVSVATARDVRQRIQRGADPLPPKLRLAGQDAVSEDEGTLEPPADRTVGEQQSAVRQRPPVLVPADWPVLRAKLLQDPLLRYSESGRTLFRWYDTHTIGTRDVVAGVEGVPPHWVNEIAAVARSCGEIWLNIARELEGQRREA</sequence>
<feature type="region of interest" description="Disordered" evidence="1">
    <location>
        <begin position="1"/>
        <end position="60"/>
    </location>
</feature>
<name>A0A7H8TAH1_STRCX</name>
<organism evidence="3 4">
    <name type="scientific">Streptomyces chartreusis</name>
    <dbReference type="NCBI Taxonomy" id="1969"/>
    <lineage>
        <taxon>Bacteria</taxon>
        <taxon>Bacillati</taxon>
        <taxon>Actinomycetota</taxon>
        <taxon>Actinomycetes</taxon>
        <taxon>Kitasatosporales</taxon>
        <taxon>Streptomycetaceae</taxon>
        <taxon>Streptomyces</taxon>
    </lineage>
</organism>
<dbReference type="SUPFAM" id="SSF110849">
    <property type="entry name" value="ParB/Sulfiredoxin"/>
    <property type="match status" value="1"/>
</dbReference>
<dbReference type="EMBL" id="CP056041">
    <property type="protein sequence ID" value="QKZ19978.1"/>
    <property type="molecule type" value="Genomic_DNA"/>
</dbReference>
<evidence type="ECO:0000259" key="2">
    <source>
        <dbReference type="SMART" id="SM00470"/>
    </source>
</evidence>
<dbReference type="AlphaFoldDB" id="A0A7H8TAH1"/>
<dbReference type="InterPro" id="IPR003115">
    <property type="entry name" value="ParB_N"/>
</dbReference>
<evidence type="ECO:0000256" key="1">
    <source>
        <dbReference type="SAM" id="MobiDB-lite"/>
    </source>
</evidence>
<evidence type="ECO:0000313" key="3">
    <source>
        <dbReference type="EMBL" id="QKZ19978.1"/>
    </source>
</evidence>
<evidence type="ECO:0000313" key="4">
    <source>
        <dbReference type="Proteomes" id="UP000509418"/>
    </source>
</evidence>
<accession>A0A7H8TAH1</accession>
<feature type="domain" description="ParB-like N-terminal" evidence="2">
    <location>
        <begin position="39"/>
        <end position="123"/>
    </location>
</feature>